<dbReference type="InterPro" id="IPR017905">
    <property type="entry name" value="ERV/ALR_sulphydryl_oxidase"/>
</dbReference>
<dbReference type="PANTHER" id="PTHR12645">
    <property type="entry name" value="ALR/ERV"/>
    <property type="match status" value="1"/>
</dbReference>
<reference evidence="14" key="1">
    <citation type="submission" date="2016-06" db="UniProtKB">
        <authorList>
            <consortium name="WormBaseParasite"/>
        </authorList>
    </citation>
    <scope>IDENTIFICATION</scope>
</reference>
<dbReference type="PANTHER" id="PTHR12645:SF0">
    <property type="entry name" value="FAD-LINKED SULFHYDRYL OXIDASE ALR"/>
    <property type="match status" value="1"/>
</dbReference>
<evidence type="ECO:0000256" key="1">
    <source>
        <dbReference type="ARBA" id="ARBA00001974"/>
    </source>
</evidence>
<dbReference type="InterPro" id="IPR039799">
    <property type="entry name" value="ALR/ERV"/>
</dbReference>
<evidence type="ECO:0000259" key="11">
    <source>
        <dbReference type="PROSITE" id="PS51324"/>
    </source>
</evidence>
<keyword evidence="5 9" id="KW-0560">Oxidoreductase</keyword>
<comment type="subcellular location">
    <subcellularLocation>
        <location evidence="2">Mitochondrion intermembrane space</location>
    </subcellularLocation>
</comment>
<sequence>MSRQARLDNPSQEDEEKDFYNPRSQSFCRACVDLSTFKKLKPESRQESPYFLDPKGQWRGKPDCPDFVGHYELIFVLISLSCACVSAGCPIDKTGLGRAAWTLLHTMAAYYPNHPTYKQMAAMENFFSSFAEFFPCKYCAMGFKENISKHPVDASNRLSLSGWLCMQHNLVNEKLKKPLFDCSKVLERWRYGWADGSCDLSVEEGK</sequence>
<dbReference type="STRING" id="70667.A0A183STX7"/>
<evidence type="ECO:0000256" key="9">
    <source>
        <dbReference type="RuleBase" id="RU371123"/>
    </source>
</evidence>
<feature type="domain" description="ERV/ALR sulfhydryl oxidase" evidence="11">
    <location>
        <begin position="89"/>
        <end position="189"/>
    </location>
</feature>
<dbReference type="GO" id="GO:0050660">
    <property type="term" value="F:flavin adenine dinucleotide binding"/>
    <property type="evidence" value="ECO:0007669"/>
    <property type="project" value="TreeGrafter"/>
</dbReference>
<keyword evidence="4 9" id="KW-0274">FAD</keyword>
<evidence type="ECO:0000256" key="10">
    <source>
        <dbReference type="SAM" id="MobiDB-lite"/>
    </source>
</evidence>
<keyword evidence="3 9" id="KW-0285">Flavoprotein</keyword>
<name>A0A183STX7_SCHSO</name>
<feature type="region of interest" description="Disordered" evidence="10">
    <location>
        <begin position="1"/>
        <end position="21"/>
    </location>
</feature>
<dbReference type="Pfam" id="PF04777">
    <property type="entry name" value="Evr1_Alr"/>
    <property type="match status" value="1"/>
</dbReference>
<dbReference type="AlphaFoldDB" id="A0A183STX7"/>
<keyword evidence="7" id="KW-1015">Disulfide bond</keyword>
<dbReference type="OrthoDB" id="17199at2759"/>
<dbReference type="InterPro" id="IPR036774">
    <property type="entry name" value="ERV/ALR_sulphydryl_oxid_sf"/>
</dbReference>
<evidence type="ECO:0000256" key="6">
    <source>
        <dbReference type="ARBA" id="ARBA00023128"/>
    </source>
</evidence>
<evidence type="ECO:0000256" key="3">
    <source>
        <dbReference type="ARBA" id="ARBA00022630"/>
    </source>
</evidence>
<accession>A0A183STX7</accession>
<evidence type="ECO:0000256" key="8">
    <source>
        <dbReference type="ARBA" id="ARBA00048864"/>
    </source>
</evidence>
<evidence type="ECO:0000256" key="5">
    <source>
        <dbReference type="ARBA" id="ARBA00023002"/>
    </source>
</evidence>
<proteinExistence type="predicted"/>
<comment type="catalytic activity">
    <reaction evidence="8 9">
        <text>2 R'C(R)SH + O2 = R'C(R)S-S(R)CR' + H2O2</text>
        <dbReference type="Rhea" id="RHEA:17357"/>
        <dbReference type="ChEBI" id="CHEBI:15379"/>
        <dbReference type="ChEBI" id="CHEBI:16240"/>
        <dbReference type="ChEBI" id="CHEBI:16520"/>
        <dbReference type="ChEBI" id="CHEBI:17412"/>
        <dbReference type="EC" id="1.8.3.2"/>
    </reaction>
</comment>
<dbReference type="GO" id="GO:0016971">
    <property type="term" value="F:flavin-dependent sulfhydryl oxidase activity"/>
    <property type="evidence" value="ECO:0007669"/>
    <property type="project" value="InterPro"/>
</dbReference>
<reference evidence="12 13" key="2">
    <citation type="submission" date="2018-11" db="EMBL/GenBank/DDBJ databases">
        <authorList>
            <consortium name="Pathogen Informatics"/>
        </authorList>
    </citation>
    <scope>NUCLEOTIDE SEQUENCE [LARGE SCALE GENOMIC DNA]</scope>
    <source>
        <strain evidence="12 13">NST_G2</strain>
    </source>
</reference>
<evidence type="ECO:0000256" key="7">
    <source>
        <dbReference type="ARBA" id="ARBA00023157"/>
    </source>
</evidence>
<dbReference type="SUPFAM" id="SSF69000">
    <property type="entry name" value="FAD-dependent thiol oxidase"/>
    <property type="match status" value="1"/>
</dbReference>
<evidence type="ECO:0000313" key="14">
    <source>
        <dbReference type="WBParaSite" id="SSLN_0000796501-mRNA-1"/>
    </source>
</evidence>
<dbReference type="EC" id="1.8.3.2" evidence="9"/>
<dbReference type="GO" id="GO:0005758">
    <property type="term" value="C:mitochondrial intermembrane space"/>
    <property type="evidence" value="ECO:0007669"/>
    <property type="project" value="UniProtKB-SubCell"/>
</dbReference>
<evidence type="ECO:0000313" key="13">
    <source>
        <dbReference type="Proteomes" id="UP000275846"/>
    </source>
</evidence>
<dbReference type="FunFam" id="1.20.120.310:FF:000003">
    <property type="entry name" value="Sulfhydryl oxidase"/>
    <property type="match status" value="1"/>
</dbReference>
<dbReference type="Proteomes" id="UP000275846">
    <property type="component" value="Unassembled WGS sequence"/>
</dbReference>
<dbReference type="Gene3D" id="1.20.120.310">
    <property type="entry name" value="ERV/ALR sulfhydryl oxidase domain"/>
    <property type="match status" value="1"/>
</dbReference>
<protein>
    <recommendedName>
        <fullName evidence="9">Sulfhydryl oxidase</fullName>
        <ecNumber evidence="9">1.8.3.2</ecNumber>
    </recommendedName>
</protein>
<dbReference type="WBParaSite" id="SSLN_0000796501-mRNA-1">
    <property type="protein sequence ID" value="SSLN_0000796501-mRNA-1"/>
    <property type="gene ID" value="SSLN_0000796501"/>
</dbReference>
<keyword evidence="13" id="KW-1185">Reference proteome</keyword>
<evidence type="ECO:0000256" key="2">
    <source>
        <dbReference type="ARBA" id="ARBA00004569"/>
    </source>
</evidence>
<gene>
    <name evidence="12" type="ORF">SSLN_LOCUS7675</name>
</gene>
<dbReference type="PROSITE" id="PS51324">
    <property type="entry name" value="ERV_ALR"/>
    <property type="match status" value="1"/>
</dbReference>
<organism evidence="14">
    <name type="scientific">Schistocephalus solidus</name>
    <name type="common">Tapeworm</name>
    <dbReference type="NCBI Taxonomy" id="70667"/>
    <lineage>
        <taxon>Eukaryota</taxon>
        <taxon>Metazoa</taxon>
        <taxon>Spiralia</taxon>
        <taxon>Lophotrochozoa</taxon>
        <taxon>Platyhelminthes</taxon>
        <taxon>Cestoda</taxon>
        <taxon>Eucestoda</taxon>
        <taxon>Diphyllobothriidea</taxon>
        <taxon>Diphyllobothriidae</taxon>
        <taxon>Schistocephalus</taxon>
    </lineage>
</organism>
<comment type="cofactor">
    <cofactor evidence="1 9">
        <name>FAD</name>
        <dbReference type="ChEBI" id="CHEBI:57692"/>
    </cofactor>
</comment>
<evidence type="ECO:0000256" key="4">
    <source>
        <dbReference type="ARBA" id="ARBA00022827"/>
    </source>
</evidence>
<evidence type="ECO:0000313" key="12">
    <source>
        <dbReference type="EMBL" id="VDL94060.1"/>
    </source>
</evidence>
<dbReference type="EMBL" id="UYSU01034255">
    <property type="protein sequence ID" value="VDL94060.1"/>
    <property type="molecule type" value="Genomic_DNA"/>
</dbReference>
<keyword evidence="6" id="KW-0496">Mitochondrion</keyword>